<evidence type="ECO:0000256" key="1">
    <source>
        <dbReference type="ARBA" id="ARBA00023002"/>
    </source>
</evidence>
<proteinExistence type="predicted"/>
<organism evidence="3 4">
    <name type="scientific">Paenibacillus sepulcri</name>
    <dbReference type="NCBI Taxonomy" id="359917"/>
    <lineage>
        <taxon>Bacteria</taxon>
        <taxon>Bacillati</taxon>
        <taxon>Bacillota</taxon>
        <taxon>Bacilli</taxon>
        <taxon>Bacillales</taxon>
        <taxon>Paenibacillaceae</taxon>
        <taxon>Paenibacillus</taxon>
    </lineage>
</organism>
<comment type="caution">
    <text evidence="3">The sequence shown here is derived from an EMBL/GenBank/DDBJ whole genome shotgun (WGS) entry which is preliminary data.</text>
</comment>
<evidence type="ECO:0000313" key="4">
    <source>
        <dbReference type="Proteomes" id="UP001519887"/>
    </source>
</evidence>
<dbReference type="PANTHER" id="PTHR43818:SF11">
    <property type="entry name" value="BCDNA.GH03377"/>
    <property type="match status" value="1"/>
</dbReference>
<keyword evidence="4" id="KW-1185">Reference proteome</keyword>
<dbReference type="Proteomes" id="UP001519887">
    <property type="component" value="Unassembled WGS sequence"/>
</dbReference>
<feature type="non-terminal residue" evidence="3">
    <location>
        <position position="95"/>
    </location>
</feature>
<dbReference type="Pfam" id="PF01408">
    <property type="entry name" value="GFO_IDH_MocA"/>
    <property type="match status" value="1"/>
</dbReference>
<evidence type="ECO:0000313" key="3">
    <source>
        <dbReference type="EMBL" id="MBW7462478.1"/>
    </source>
</evidence>
<dbReference type="SUPFAM" id="SSF51735">
    <property type="entry name" value="NAD(P)-binding Rossmann-fold domains"/>
    <property type="match status" value="1"/>
</dbReference>
<name>A0ABS7CNG5_9BACL</name>
<dbReference type="Gene3D" id="3.30.360.10">
    <property type="entry name" value="Dihydrodipicolinate Reductase, domain 2"/>
    <property type="match status" value="1"/>
</dbReference>
<dbReference type="InterPro" id="IPR036291">
    <property type="entry name" value="NAD(P)-bd_dom_sf"/>
</dbReference>
<keyword evidence="1" id="KW-0560">Oxidoreductase</keyword>
<reference evidence="3 4" key="1">
    <citation type="submission" date="2021-07" db="EMBL/GenBank/DDBJ databases">
        <title>Paenibacillus radiodurans sp. nov., isolated from the southeastern edge of Tengger Desert.</title>
        <authorList>
            <person name="Zhang G."/>
        </authorList>
    </citation>
    <scope>NUCLEOTIDE SEQUENCE [LARGE SCALE GENOMIC DNA]</scope>
    <source>
        <strain evidence="3 4">CCM 7311</strain>
    </source>
</reference>
<protein>
    <submittedName>
        <fullName evidence="3">Gfo/Idh/MocA family oxidoreductase</fullName>
    </submittedName>
</protein>
<feature type="domain" description="Gfo/Idh/MocA-like oxidoreductase N-terminal" evidence="2">
    <location>
        <begin position="1"/>
        <end position="49"/>
    </location>
</feature>
<dbReference type="PANTHER" id="PTHR43818">
    <property type="entry name" value="BCDNA.GH03377"/>
    <property type="match status" value="1"/>
</dbReference>
<gene>
    <name evidence="3" type="ORF">K0U00_51350</name>
</gene>
<dbReference type="Gene3D" id="3.40.50.720">
    <property type="entry name" value="NAD(P)-binding Rossmann-like Domain"/>
    <property type="match status" value="1"/>
</dbReference>
<evidence type="ECO:0000259" key="2">
    <source>
        <dbReference type="Pfam" id="PF01408"/>
    </source>
</evidence>
<dbReference type="InterPro" id="IPR000683">
    <property type="entry name" value="Gfo/Idh/MocA-like_OxRdtase_N"/>
</dbReference>
<sequence>PSDAHKEIALAAAAAGKHIFCEKPLALNLADSVEMLEAAEKVGIKHLVGFNYRFAPAVQLAKKLIAEGRIGKIYHFRGMFLQDFIVDPDFPLVWR</sequence>
<feature type="non-terminal residue" evidence="3">
    <location>
        <position position="1"/>
    </location>
</feature>
<dbReference type="EMBL" id="JAHZIK010003982">
    <property type="protein sequence ID" value="MBW7462478.1"/>
    <property type="molecule type" value="Genomic_DNA"/>
</dbReference>
<dbReference type="InterPro" id="IPR050463">
    <property type="entry name" value="Gfo/Idh/MocA_oxidrdct_glycsds"/>
</dbReference>
<accession>A0ABS7CNG5</accession>